<name>A0A0B7MBF7_9FIRM</name>
<dbReference type="Proteomes" id="UP000046155">
    <property type="component" value="Unassembled WGS sequence"/>
</dbReference>
<evidence type="ECO:0000259" key="1">
    <source>
        <dbReference type="Pfam" id="PF00004"/>
    </source>
</evidence>
<gene>
    <name evidence="2" type="ORF">SSCH_1010005</name>
</gene>
<accession>A0A0B7MBF7</accession>
<dbReference type="Pfam" id="PF00004">
    <property type="entry name" value="AAA"/>
    <property type="match status" value="1"/>
</dbReference>
<reference evidence="3" key="1">
    <citation type="submission" date="2015-01" db="EMBL/GenBank/DDBJ databases">
        <authorList>
            <person name="Manzoor Shahid"/>
            <person name="Zubair Saima"/>
        </authorList>
    </citation>
    <scope>NUCLEOTIDE SEQUENCE [LARGE SCALE GENOMIC DNA]</scope>
    <source>
        <strain evidence="3">Sp3</strain>
    </source>
</reference>
<dbReference type="SUPFAM" id="SSF52540">
    <property type="entry name" value="P-loop containing nucleoside triphosphate hydrolases"/>
    <property type="match status" value="1"/>
</dbReference>
<sequence>MAVINEFKKSVLTLPDMYYKLLLLVGSSGAGKTAIIKKICIDNKYRYVNFNHALSKKLKDIPIGDRCYSIHDCIDEIAEDNVSDFLVFDNIEIIFSKHLQIEPLRTLKNIAKYRNIIAAWSGSIKDGYLTYAEPWHDDYVRYSLSDLECIYINIERGI</sequence>
<proteinExistence type="predicted"/>
<dbReference type="NCBIfam" id="NF033453">
    <property type="entry name" value="BREX_3_BrxF"/>
    <property type="match status" value="1"/>
</dbReference>
<evidence type="ECO:0000313" key="3">
    <source>
        <dbReference type="Proteomes" id="UP000046155"/>
    </source>
</evidence>
<dbReference type="OrthoDB" id="7503064at2"/>
<dbReference type="AlphaFoldDB" id="A0A0B7MBF7"/>
<evidence type="ECO:0000313" key="2">
    <source>
        <dbReference type="EMBL" id="CEO87395.1"/>
    </source>
</evidence>
<organism evidence="2 3">
    <name type="scientific">Syntrophaceticus schinkii</name>
    <dbReference type="NCBI Taxonomy" id="499207"/>
    <lineage>
        <taxon>Bacteria</taxon>
        <taxon>Bacillati</taxon>
        <taxon>Bacillota</taxon>
        <taxon>Clostridia</taxon>
        <taxon>Thermoanaerobacterales</taxon>
        <taxon>Thermoanaerobacterales Family III. Incertae Sedis</taxon>
        <taxon>Syntrophaceticus</taxon>
    </lineage>
</organism>
<dbReference type="RefSeq" id="WP_044663769.1">
    <property type="nucleotide sequence ID" value="NZ_CDRZ01000004.1"/>
</dbReference>
<dbReference type="EMBL" id="CDRZ01000004">
    <property type="protein sequence ID" value="CEO87395.1"/>
    <property type="molecule type" value="Genomic_DNA"/>
</dbReference>
<dbReference type="GO" id="GO:0005524">
    <property type="term" value="F:ATP binding"/>
    <property type="evidence" value="ECO:0007669"/>
    <property type="project" value="InterPro"/>
</dbReference>
<dbReference type="InterPro" id="IPR027417">
    <property type="entry name" value="P-loop_NTPase"/>
</dbReference>
<dbReference type="InterPro" id="IPR003959">
    <property type="entry name" value="ATPase_AAA_core"/>
</dbReference>
<dbReference type="InterPro" id="IPR048067">
    <property type="entry name" value="BREX_3_BrxF"/>
</dbReference>
<feature type="domain" description="ATPase AAA-type core" evidence="1">
    <location>
        <begin position="22"/>
        <end position="98"/>
    </location>
</feature>
<protein>
    <submittedName>
        <fullName evidence="2">AAA ATPase central domain protein</fullName>
    </submittedName>
</protein>
<dbReference type="GO" id="GO:0016887">
    <property type="term" value="F:ATP hydrolysis activity"/>
    <property type="evidence" value="ECO:0007669"/>
    <property type="project" value="InterPro"/>
</dbReference>
<keyword evidence="3" id="KW-1185">Reference proteome</keyword>